<name>A0A1E3P588_WICAA</name>
<dbReference type="RefSeq" id="XP_019039269.1">
    <property type="nucleotide sequence ID" value="XM_019183407.1"/>
</dbReference>
<keyword evidence="3" id="KW-1133">Transmembrane helix</keyword>
<evidence type="ECO:0000313" key="4">
    <source>
        <dbReference type="EMBL" id="ODQ60062.1"/>
    </source>
</evidence>
<dbReference type="Pfam" id="PF02936">
    <property type="entry name" value="COX4"/>
    <property type="match status" value="1"/>
</dbReference>
<dbReference type="Proteomes" id="UP000094112">
    <property type="component" value="Unassembled WGS sequence"/>
</dbReference>
<dbReference type="GO" id="GO:0006123">
    <property type="term" value="P:mitochondrial electron transport, cytochrome c to oxygen"/>
    <property type="evidence" value="ECO:0007669"/>
    <property type="project" value="InterPro"/>
</dbReference>
<evidence type="ECO:0000256" key="3">
    <source>
        <dbReference type="SAM" id="Phobius"/>
    </source>
</evidence>
<protein>
    <submittedName>
        <fullName evidence="4">Uncharacterized protein</fullName>
    </submittedName>
</protein>
<keyword evidence="2" id="KW-0496">Mitochondrion</keyword>
<gene>
    <name evidence="4" type="ORF">WICANDRAFT_62630</name>
</gene>
<dbReference type="AlphaFoldDB" id="A0A1E3P588"/>
<evidence type="ECO:0000313" key="5">
    <source>
        <dbReference type="Proteomes" id="UP000094112"/>
    </source>
</evidence>
<sequence length="136" mass="15962">MLMIKRSARVINSPILIRSLTTTQEYVPPDIKGLEKRWEKMKELDQADVIDYLNWKGQDDWRKLSDQEKKSWYYIYYGNWGPRSSTPQQSISGTVLRALFGGVLTIALGVSVMNYAYDLEREEKVKNLLERIEKEK</sequence>
<comment type="subcellular location">
    <subcellularLocation>
        <location evidence="1">Mitochondrion</location>
    </subcellularLocation>
</comment>
<keyword evidence="3" id="KW-0472">Membrane</keyword>
<keyword evidence="3" id="KW-0812">Transmembrane</keyword>
<feature type="transmembrane region" description="Helical" evidence="3">
    <location>
        <begin position="95"/>
        <end position="117"/>
    </location>
</feature>
<dbReference type="InterPro" id="IPR036639">
    <property type="entry name" value="Cyt_c_oxidase_su4_sf"/>
</dbReference>
<dbReference type="GO" id="GO:0005739">
    <property type="term" value="C:mitochondrion"/>
    <property type="evidence" value="ECO:0007669"/>
    <property type="project" value="UniProtKB-SubCell"/>
</dbReference>
<keyword evidence="5" id="KW-1185">Reference proteome</keyword>
<accession>A0A1E3P588</accession>
<reference evidence="4 5" key="1">
    <citation type="journal article" date="2016" name="Proc. Natl. Acad. Sci. U.S.A.">
        <title>Comparative genomics of biotechnologically important yeasts.</title>
        <authorList>
            <person name="Riley R."/>
            <person name="Haridas S."/>
            <person name="Wolfe K.H."/>
            <person name="Lopes M.R."/>
            <person name="Hittinger C.T."/>
            <person name="Goeker M."/>
            <person name="Salamov A.A."/>
            <person name="Wisecaver J.H."/>
            <person name="Long T.M."/>
            <person name="Calvey C.H."/>
            <person name="Aerts A.L."/>
            <person name="Barry K.W."/>
            <person name="Choi C."/>
            <person name="Clum A."/>
            <person name="Coughlan A.Y."/>
            <person name="Deshpande S."/>
            <person name="Douglass A.P."/>
            <person name="Hanson S.J."/>
            <person name="Klenk H.-P."/>
            <person name="LaButti K.M."/>
            <person name="Lapidus A."/>
            <person name="Lindquist E.A."/>
            <person name="Lipzen A.M."/>
            <person name="Meier-Kolthoff J.P."/>
            <person name="Ohm R.A."/>
            <person name="Otillar R.P."/>
            <person name="Pangilinan J.L."/>
            <person name="Peng Y."/>
            <person name="Rokas A."/>
            <person name="Rosa C.A."/>
            <person name="Scheuner C."/>
            <person name="Sibirny A.A."/>
            <person name="Slot J.C."/>
            <person name="Stielow J.B."/>
            <person name="Sun H."/>
            <person name="Kurtzman C.P."/>
            <person name="Blackwell M."/>
            <person name="Grigoriev I.V."/>
            <person name="Jeffries T.W."/>
        </authorList>
    </citation>
    <scope>NUCLEOTIDE SEQUENCE [LARGE SCALE GENOMIC DNA]</scope>
    <source>
        <strain evidence="5">ATCC 58044 / CBS 1984 / NCYC 433 / NRRL Y-366-8</strain>
    </source>
</reference>
<dbReference type="SUPFAM" id="SSF81406">
    <property type="entry name" value="Mitochondrial cytochrome c oxidase subunit IV"/>
    <property type="match status" value="1"/>
</dbReference>
<dbReference type="GO" id="GO:0045277">
    <property type="term" value="C:respiratory chain complex IV"/>
    <property type="evidence" value="ECO:0007669"/>
    <property type="project" value="InterPro"/>
</dbReference>
<dbReference type="PANTHER" id="PTHR10707">
    <property type="entry name" value="CYTOCHROME C OXIDASE SUBUNIT IV"/>
    <property type="match status" value="1"/>
</dbReference>
<proteinExistence type="predicted"/>
<dbReference type="GeneID" id="30200653"/>
<evidence type="ECO:0000256" key="1">
    <source>
        <dbReference type="ARBA" id="ARBA00004173"/>
    </source>
</evidence>
<dbReference type="STRING" id="683960.A0A1E3P588"/>
<dbReference type="PANTHER" id="PTHR10707:SF9">
    <property type="entry name" value="MAINTENANCE OF TELOMERE CAPPING PROTEIN 3, MITOCHONDRIAL"/>
    <property type="match status" value="1"/>
</dbReference>
<dbReference type="InterPro" id="IPR004203">
    <property type="entry name" value="Cyt_c_oxidase_su4_fam"/>
</dbReference>
<dbReference type="OrthoDB" id="186013at2759"/>
<dbReference type="EMBL" id="KV454210">
    <property type="protein sequence ID" value="ODQ60062.1"/>
    <property type="molecule type" value="Genomic_DNA"/>
</dbReference>
<dbReference type="Gene3D" id="1.10.442.10">
    <property type="entry name" value="Cytochrome c oxidase subunit IV"/>
    <property type="match status" value="1"/>
</dbReference>
<evidence type="ECO:0000256" key="2">
    <source>
        <dbReference type="ARBA" id="ARBA00023128"/>
    </source>
</evidence>
<organism evidence="4 5">
    <name type="scientific">Wickerhamomyces anomalus (strain ATCC 58044 / CBS 1984 / NCYC 433 / NRRL Y-366-8)</name>
    <name type="common">Yeast</name>
    <name type="synonym">Hansenula anomala</name>
    <dbReference type="NCBI Taxonomy" id="683960"/>
    <lineage>
        <taxon>Eukaryota</taxon>
        <taxon>Fungi</taxon>
        <taxon>Dikarya</taxon>
        <taxon>Ascomycota</taxon>
        <taxon>Saccharomycotina</taxon>
        <taxon>Saccharomycetes</taxon>
        <taxon>Phaffomycetales</taxon>
        <taxon>Wickerhamomycetaceae</taxon>
        <taxon>Wickerhamomyces</taxon>
    </lineage>
</organism>